<feature type="domain" description="HTH lysR-type" evidence="5">
    <location>
        <begin position="1"/>
        <end position="57"/>
    </location>
</feature>
<dbReference type="GO" id="GO:0005829">
    <property type="term" value="C:cytosol"/>
    <property type="evidence" value="ECO:0007669"/>
    <property type="project" value="TreeGrafter"/>
</dbReference>
<evidence type="ECO:0000313" key="7">
    <source>
        <dbReference type="Proteomes" id="UP000824250"/>
    </source>
</evidence>
<keyword evidence="3" id="KW-0238">DNA-binding</keyword>
<dbReference type="PANTHER" id="PTHR30419:SF8">
    <property type="entry name" value="NITROGEN ASSIMILATION TRANSCRIPTIONAL ACTIVATOR-RELATED"/>
    <property type="match status" value="1"/>
</dbReference>
<dbReference type="Pfam" id="PF03466">
    <property type="entry name" value="LysR_substrate"/>
    <property type="match status" value="1"/>
</dbReference>
<dbReference type="CDD" id="cd05466">
    <property type="entry name" value="PBP2_LTTR_substrate"/>
    <property type="match status" value="1"/>
</dbReference>
<evidence type="ECO:0000313" key="6">
    <source>
        <dbReference type="EMBL" id="HIR05383.1"/>
    </source>
</evidence>
<dbReference type="PROSITE" id="PS50931">
    <property type="entry name" value="HTH_LYSR"/>
    <property type="match status" value="1"/>
</dbReference>
<dbReference type="PRINTS" id="PR00039">
    <property type="entry name" value="HTHLYSR"/>
</dbReference>
<dbReference type="Gene3D" id="3.40.190.290">
    <property type="match status" value="1"/>
</dbReference>
<dbReference type="InterPro" id="IPR036388">
    <property type="entry name" value="WH-like_DNA-bd_sf"/>
</dbReference>
<evidence type="ECO:0000259" key="5">
    <source>
        <dbReference type="PROSITE" id="PS50931"/>
    </source>
</evidence>
<proteinExistence type="inferred from homology"/>
<evidence type="ECO:0000256" key="2">
    <source>
        <dbReference type="ARBA" id="ARBA00023015"/>
    </source>
</evidence>
<reference evidence="6" key="1">
    <citation type="submission" date="2020-10" db="EMBL/GenBank/DDBJ databases">
        <authorList>
            <person name="Gilroy R."/>
        </authorList>
    </citation>
    <scope>NUCLEOTIDE SEQUENCE</scope>
    <source>
        <strain evidence="6">CHK180-2868</strain>
    </source>
</reference>
<sequence length="320" mass="36541">MFQSMNYIYEIYKTGSFSKAAKNLYLTQPALSIAVKKEEKELGQPIFERGSSKIRLTEAGKAYIKSVEVIKKEEASLRLYCNDLSSLKTGTLRLGASNFLLSEIVLPIISSFSSLYPGISIDVQEAPSLELKDRVVNEELDIIIDPMDFEETLFSSHHLFNDYFLLTVPKKNPLNQELVSYALTQEQILNNIHLRPEFPKAPLQLFSEELFLFMRPETVTCSRATKICEHYGFKPKIRFYLDQQTTCYRFALAGLGSAFVTDSVIKSNPLKNSVLFYKLDPKLAKRTIAAVYKKNRYMSKASLEFISMAENRLKIMDSIL</sequence>
<dbReference type="Gene3D" id="1.10.10.10">
    <property type="entry name" value="Winged helix-like DNA-binding domain superfamily/Winged helix DNA-binding domain"/>
    <property type="match status" value="1"/>
</dbReference>
<dbReference type="Pfam" id="PF00126">
    <property type="entry name" value="HTH_1"/>
    <property type="match status" value="1"/>
</dbReference>
<dbReference type="GO" id="GO:0003677">
    <property type="term" value="F:DNA binding"/>
    <property type="evidence" value="ECO:0007669"/>
    <property type="project" value="UniProtKB-KW"/>
</dbReference>
<keyword evidence="2" id="KW-0805">Transcription regulation</keyword>
<dbReference type="InterPro" id="IPR000847">
    <property type="entry name" value="LysR_HTH_N"/>
</dbReference>
<protein>
    <submittedName>
        <fullName evidence="6">LysR family transcriptional regulator</fullName>
    </submittedName>
</protein>
<dbReference type="SUPFAM" id="SSF53850">
    <property type="entry name" value="Periplasmic binding protein-like II"/>
    <property type="match status" value="1"/>
</dbReference>
<comment type="caution">
    <text evidence="6">The sequence shown here is derived from an EMBL/GenBank/DDBJ whole genome shotgun (WGS) entry which is preliminary data.</text>
</comment>
<organism evidence="6 7">
    <name type="scientific">Candidatus Copromonas faecavium</name>
    <name type="common">nom. illeg.</name>
    <dbReference type="NCBI Taxonomy" id="2840740"/>
    <lineage>
        <taxon>Bacteria</taxon>
        <taxon>Bacillati</taxon>
        <taxon>Bacillota</taxon>
        <taxon>Clostridia</taxon>
        <taxon>Lachnospirales</taxon>
        <taxon>Lachnospiraceae</taxon>
        <taxon>Candidatus Copromonas (nom. illeg.)</taxon>
    </lineage>
</organism>
<accession>A0A9D1D5K1</accession>
<dbReference type="EMBL" id="DVGC01000029">
    <property type="protein sequence ID" value="HIR05383.1"/>
    <property type="molecule type" value="Genomic_DNA"/>
</dbReference>
<evidence type="ECO:0000256" key="1">
    <source>
        <dbReference type="ARBA" id="ARBA00009437"/>
    </source>
</evidence>
<reference evidence="6" key="2">
    <citation type="journal article" date="2021" name="PeerJ">
        <title>Extensive microbial diversity within the chicken gut microbiome revealed by metagenomics and culture.</title>
        <authorList>
            <person name="Gilroy R."/>
            <person name="Ravi A."/>
            <person name="Getino M."/>
            <person name="Pursley I."/>
            <person name="Horton D.L."/>
            <person name="Alikhan N.F."/>
            <person name="Baker D."/>
            <person name="Gharbi K."/>
            <person name="Hall N."/>
            <person name="Watson M."/>
            <person name="Adriaenssens E.M."/>
            <person name="Foster-Nyarko E."/>
            <person name="Jarju S."/>
            <person name="Secka A."/>
            <person name="Antonio M."/>
            <person name="Oren A."/>
            <person name="Chaudhuri R.R."/>
            <person name="La Ragione R."/>
            <person name="Hildebrand F."/>
            <person name="Pallen M.J."/>
        </authorList>
    </citation>
    <scope>NUCLEOTIDE SEQUENCE</scope>
    <source>
        <strain evidence="6">CHK180-2868</strain>
    </source>
</reference>
<dbReference type="SUPFAM" id="SSF46785">
    <property type="entry name" value="Winged helix' DNA-binding domain"/>
    <property type="match status" value="1"/>
</dbReference>
<dbReference type="Proteomes" id="UP000824250">
    <property type="component" value="Unassembled WGS sequence"/>
</dbReference>
<keyword evidence="4" id="KW-0804">Transcription</keyword>
<gene>
    <name evidence="6" type="ORF">IAB28_05390</name>
</gene>
<name>A0A9D1D5K1_9FIRM</name>
<evidence type="ECO:0000256" key="4">
    <source>
        <dbReference type="ARBA" id="ARBA00023163"/>
    </source>
</evidence>
<dbReference type="AlphaFoldDB" id="A0A9D1D5K1"/>
<comment type="similarity">
    <text evidence="1">Belongs to the LysR transcriptional regulatory family.</text>
</comment>
<dbReference type="InterPro" id="IPR005119">
    <property type="entry name" value="LysR_subst-bd"/>
</dbReference>
<dbReference type="PANTHER" id="PTHR30419">
    <property type="entry name" value="HTH-TYPE TRANSCRIPTIONAL REGULATOR YBHD"/>
    <property type="match status" value="1"/>
</dbReference>
<dbReference type="InterPro" id="IPR036390">
    <property type="entry name" value="WH_DNA-bd_sf"/>
</dbReference>
<dbReference type="GO" id="GO:0003700">
    <property type="term" value="F:DNA-binding transcription factor activity"/>
    <property type="evidence" value="ECO:0007669"/>
    <property type="project" value="InterPro"/>
</dbReference>
<evidence type="ECO:0000256" key="3">
    <source>
        <dbReference type="ARBA" id="ARBA00023125"/>
    </source>
</evidence>
<dbReference type="InterPro" id="IPR050950">
    <property type="entry name" value="HTH-type_LysR_regulators"/>
</dbReference>